<dbReference type="Proteomes" id="UP000545761">
    <property type="component" value="Unassembled WGS sequence"/>
</dbReference>
<gene>
    <name evidence="1" type="ORF">H1D24_38280</name>
</gene>
<name>A0A7W0DUC2_9ACTN</name>
<dbReference type="SUPFAM" id="SSF141086">
    <property type="entry name" value="Agglutinin HPA-like"/>
    <property type="match status" value="1"/>
</dbReference>
<organism evidence="1 2">
    <name type="scientific">Streptomyces himalayensis subsp. himalayensis</name>
    <dbReference type="NCBI Taxonomy" id="2756131"/>
    <lineage>
        <taxon>Bacteria</taxon>
        <taxon>Bacillati</taxon>
        <taxon>Actinomycetota</taxon>
        <taxon>Actinomycetes</taxon>
        <taxon>Kitasatosporales</taxon>
        <taxon>Streptomycetaceae</taxon>
        <taxon>Streptomyces</taxon>
        <taxon>Streptomyces himalayensis</taxon>
    </lineage>
</organism>
<proteinExistence type="predicted"/>
<dbReference type="RefSeq" id="WP_181662362.1">
    <property type="nucleotide sequence ID" value="NZ_JACEHE010000046.1"/>
</dbReference>
<comment type="caution">
    <text evidence="1">The sequence shown here is derived from an EMBL/GenBank/DDBJ whole genome shotgun (WGS) entry which is preliminary data.</text>
</comment>
<dbReference type="Gene3D" id="2.60.40.2080">
    <property type="match status" value="1"/>
</dbReference>
<dbReference type="AlphaFoldDB" id="A0A7W0DUC2"/>
<keyword evidence="1" id="KW-0430">Lectin</keyword>
<sequence length="412" mass="42208">MPNAFFYSNTAIQTTLSGSISAGATSMTVGATTGFPGSFPYILAVDYGAATEELVKVTAAAGTALTVERGFGSTSAQSHSLGAVVRHVVNSVDLTDFRTHEAATADVHGVTGALVGATSTQTLTNKTLTNPTVNGGALSGTFTGSPTLSGNLTLSGNPTFSGAPLFTGGPTFSTSAPLFLKTVGTDVALRTTVSGDSNNRLAIRADGQLLWSSGSGTADTNLYRDAANELKTDDALAIVGELKPANLVRGTRAAASDSQYESRVSGDANARWFARADGQMWWGPGSAIQDTNLYRSAADTLKTDDNFIANGNLTVGGAAAITGKVSAANLRTGQATTPAPGGTPGQTSVAVTFSSAMPSVPNVIVTASSASADLNNSNIRWAVQSETTTGFQINCWRDTNSTTTFNWFAVIE</sequence>
<dbReference type="EMBL" id="JACEHE010000046">
    <property type="protein sequence ID" value="MBA2951443.1"/>
    <property type="molecule type" value="Genomic_DNA"/>
</dbReference>
<evidence type="ECO:0000313" key="1">
    <source>
        <dbReference type="EMBL" id="MBA2951443.1"/>
    </source>
</evidence>
<accession>A0A7W0DUC2</accession>
<dbReference type="GO" id="GO:0030246">
    <property type="term" value="F:carbohydrate binding"/>
    <property type="evidence" value="ECO:0007669"/>
    <property type="project" value="UniProtKB-KW"/>
</dbReference>
<evidence type="ECO:0000313" key="2">
    <source>
        <dbReference type="Proteomes" id="UP000545761"/>
    </source>
</evidence>
<dbReference type="InterPro" id="IPR037221">
    <property type="entry name" value="H-type_lectin_dom_sf"/>
</dbReference>
<reference evidence="1 2" key="1">
    <citation type="submission" date="2020-07" db="EMBL/GenBank/DDBJ databases">
        <title>Streptomyces isolated from Indian soil.</title>
        <authorList>
            <person name="Mandal S."/>
            <person name="Maiti P.K."/>
        </authorList>
    </citation>
    <scope>NUCLEOTIDE SEQUENCE [LARGE SCALE GENOMIC DNA]</scope>
    <source>
        <strain evidence="1 2">PSKA28</strain>
    </source>
</reference>
<protein>
    <submittedName>
        <fullName evidence="1">H-type lectin domain-containing protein</fullName>
    </submittedName>
</protein>